<evidence type="ECO:0000256" key="3">
    <source>
        <dbReference type="ARBA" id="ARBA00022737"/>
    </source>
</evidence>
<evidence type="ECO:0000256" key="8">
    <source>
        <dbReference type="ARBA" id="ARBA00023242"/>
    </source>
</evidence>
<organism evidence="13 14">
    <name type="scientific">Crotalus adamanteus</name>
    <name type="common">Eastern diamondback rattlesnake</name>
    <dbReference type="NCBI Taxonomy" id="8729"/>
    <lineage>
        <taxon>Eukaryota</taxon>
        <taxon>Metazoa</taxon>
        <taxon>Chordata</taxon>
        <taxon>Craniata</taxon>
        <taxon>Vertebrata</taxon>
        <taxon>Euteleostomi</taxon>
        <taxon>Lepidosauria</taxon>
        <taxon>Squamata</taxon>
        <taxon>Bifurcata</taxon>
        <taxon>Unidentata</taxon>
        <taxon>Episquamata</taxon>
        <taxon>Toxicofera</taxon>
        <taxon>Serpentes</taxon>
        <taxon>Colubroidea</taxon>
        <taxon>Viperidae</taxon>
        <taxon>Crotalinae</taxon>
        <taxon>Crotalus</taxon>
    </lineage>
</organism>
<keyword evidence="11" id="KW-1133">Transmembrane helix</keyword>
<accession>A0AAW1BNX0</accession>
<dbReference type="CDD" id="cd09370">
    <property type="entry name" value="LIM1_Lmx1a"/>
    <property type="match status" value="1"/>
</dbReference>
<name>A0AAW1BNX0_CROAD</name>
<feature type="compositionally biased region" description="Pro residues" evidence="10">
    <location>
        <begin position="74"/>
        <end position="84"/>
    </location>
</feature>
<dbReference type="Pfam" id="PF00412">
    <property type="entry name" value="LIM"/>
    <property type="match status" value="1"/>
</dbReference>
<keyword evidence="8" id="KW-0539">Nucleus</keyword>
<feature type="region of interest" description="Disordered" evidence="10">
    <location>
        <begin position="1"/>
        <end position="85"/>
    </location>
</feature>
<keyword evidence="3" id="KW-0677">Repeat</keyword>
<evidence type="ECO:0000256" key="2">
    <source>
        <dbReference type="ARBA" id="ARBA00022723"/>
    </source>
</evidence>
<dbReference type="Proteomes" id="UP001474421">
    <property type="component" value="Unassembled WGS sequence"/>
</dbReference>
<dbReference type="PROSITE" id="PS50023">
    <property type="entry name" value="LIM_DOMAIN_2"/>
    <property type="match status" value="1"/>
</dbReference>
<evidence type="ECO:0000256" key="7">
    <source>
        <dbReference type="ARBA" id="ARBA00023155"/>
    </source>
</evidence>
<evidence type="ECO:0000256" key="6">
    <source>
        <dbReference type="ARBA" id="ARBA00023125"/>
    </source>
</evidence>
<dbReference type="InterPro" id="IPR001781">
    <property type="entry name" value="Znf_LIM"/>
</dbReference>
<dbReference type="PANTHER" id="PTHR24208">
    <property type="entry name" value="LIM/HOMEOBOX PROTEIN LHX"/>
    <property type="match status" value="1"/>
</dbReference>
<feature type="compositionally biased region" description="Basic and acidic residues" evidence="10">
    <location>
        <begin position="25"/>
        <end position="38"/>
    </location>
</feature>
<dbReference type="Gene3D" id="2.10.110.10">
    <property type="entry name" value="Cysteine Rich Protein"/>
    <property type="match status" value="1"/>
</dbReference>
<evidence type="ECO:0000313" key="13">
    <source>
        <dbReference type="EMBL" id="KAK9403819.1"/>
    </source>
</evidence>
<proteinExistence type="predicted"/>
<evidence type="ECO:0000256" key="9">
    <source>
        <dbReference type="PROSITE-ProRule" id="PRU00125"/>
    </source>
</evidence>
<dbReference type="GO" id="GO:0000981">
    <property type="term" value="F:DNA-binding transcription factor activity, RNA polymerase II-specific"/>
    <property type="evidence" value="ECO:0007669"/>
    <property type="project" value="TreeGrafter"/>
</dbReference>
<dbReference type="PANTHER" id="PTHR24208:SF88">
    <property type="entry name" value="LIM HOMEOBOX TRANSCRIPTION FACTOR 1-ALPHA"/>
    <property type="match status" value="1"/>
</dbReference>
<comment type="caution">
    <text evidence="13">The sequence shown here is derived from an EMBL/GenBank/DDBJ whole genome shotgun (WGS) entry which is preliminary data.</text>
</comment>
<dbReference type="FunFam" id="2.10.110.10:FF:000006">
    <property type="entry name" value="LIM homeobox transcription factor 1-beta"/>
    <property type="match status" value="1"/>
</dbReference>
<evidence type="ECO:0000313" key="14">
    <source>
        <dbReference type="Proteomes" id="UP001474421"/>
    </source>
</evidence>
<evidence type="ECO:0000256" key="1">
    <source>
        <dbReference type="ARBA" id="ARBA00004123"/>
    </source>
</evidence>
<sequence length="426" mass="46191">MMPETKRTYSSRLASKTAKPAGRGEFARRETEQKETRVFEMLTANGSQPAPGLASRLTRSSRWENEVRGRQPPSVAPPPPPSPRPGVALIFPFTEFADQGQPLPALTSDLVFSAPRKSSRCPRRYLSTPRQGLGCLSLVPGESIRCPSTEGPAQRAGSTAEAARAAGAWSGARQAQGWGSSRLRRARGPRGGLGLSAPPGARRDAESLLRRRSRPRVFGILRGGATLAGSGIGALFFALSLARLGGLKMEETLQDSLEPPPPPPTFSAPLLGASSGTFASCLWGKTFSGVSYGRYGTPSGFRWSRHEHEIPGGVGGQAVRAEDRVHFVPQLKSSHLQEVIPVPVCGGARRGLPRGSSSFWVFAGRDAEPRSVCEGCRGIISERVLLRLNGRLWHERCVRCASCREPLESSCFYREQKLYCRLDYEK</sequence>
<dbReference type="GO" id="GO:0030182">
    <property type="term" value="P:neuron differentiation"/>
    <property type="evidence" value="ECO:0007669"/>
    <property type="project" value="TreeGrafter"/>
</dbReference>
<gene>
    <name evidence="13" type="ORF">NXF25_008646</name>
</gene>
<dbReference type="AlphaFoldDB" id="A0AAW1BNX0"/>
<protein>
    <submittedName>
        <fullName evidence="13">LIM homeobox transcription factor 1-alpha</fullName>
    </submittedName>
</protein>
<evidence type="ECO:0000256" key="11">
    <source>
        <dbReference type="SAM" id="Phobius"/>
    </source>
</evidence>
<feature type="region of interest" description="Disordered" evidence="10">
    <location>
        <begin position="177"/>
        <end position="207"/>
    </location>
</feature>
<keyword evidence="14" id="KW-1185">Reference proteome</keyword>
<keyword evidence="7 13" id="KW-0371">Homeobox</keyword>
<keyword evidence="4 9" id="KW-0862">Zinc</keyword>
<dbReference type="SMART" id="SM00132">
    <property type="entry name" value="LIM"/>
    <property type="match status" value="1"/>
</dbReference>
<keyword evidence="6 13" id="KW-0238">DNA-binding</keyword>
<keyword evidence="5 9" id="KW-0440">LIM domain</keyword>
<dbReference type="SUPFAM" id="SSF57716">
    <property type="entry name" value="Glucocorticoid receptor-like (DNA-binding domain)"/>
    <property type="match status" value="1"/>
</dbReference>
<evidence type="ECO:0000259" key="12">
    <source>
        <dbReference type="PROSITE" id="PS50023"/>
    </source>
</evidence>
<evidence type="ECO:0000256" key="4">
    <source>
        <dbReference type="ARBA" id="ARBA00022833"/>
    </source>
</evidence>
<dbReference type="GO" id="GO:0005634">
    <property type="term" value="C:nucleus"/>
    <property type="evidence" value="ECO:0007669"/>
    <property type="project" value="UniProtKB-SubCell"/>
</dbReference>
<dbReference type="EMBL" id="JAOTOJ010000003">
    <property type="protein sequence ID" value="KAK9403819.1"/>
    <property type="molecule type" value="Genomic_DNA"/>
</dbReference>
<keyword evidence="11" id="KW-0812">Transmembrane</keyword>
<dbReference type="InterPro" id="IPR042688">
    <property type="entry name" value="Lmx1a_LIM1"/>
</dbReference>
<dbReference type="GO" id="GO:0046872">
    <property type="term" value="F:metal ion binding"/>
    <property type="evidence" value="ECO:0007669"/>
    <property type="project" value="UniProtKB-KW"/>
</dbReference>
<feature type="transmembrane region" description="Helical" evidence="11">
    <location>
        <begin position="220"/>
        <end position="246"/>
    </location>
</feature>
<dbReference type="PROSITE" id="PS00478">
    <property type="entry name" value="LIM_DOMAIN_1"/>
    <property type="match status" value="1"/>
</dbReference>
<keyword evidence="11" id="KW-0472">Membrane</keyword>
<feature type="domain" description="LIM zinc-binding" evidence="12">
    <location>
        <begin position="371"/>
        <end position="426"/>
    </location>
</feature>
<comment type="subcellular location">
    <subcellularLocation>
        <location evidence="1">Nucleus</location>
    </subcellularLocation>
</comment>
<reference evidence="13 14" key="1">
    <citation type="journal article" date="2024" name="Proc. Natl. Acad. Sci. U.S.A.">
        <title>The genetic regulatory architecture and epigenomic basis for age-related changes in rattlesnake venom.</title>
        <authorList>
            <person name="Hogan M.P."/>
            <person name="Holding M.L."/>
            <person name="Nystrom G.S."/>
            <person name="Colston T.J."/>
            <person name="Bartlett D.A."/>
            <person name="Mason A.J."/>
            <person name="Ellsworth S.A."/>
            <person name="Rautsaw R.M."/>
            <person name="Lawrence K.C."/>
            <person name="Strickland J.L."/>
            <person name="He B."/>
            <person name="Fraser P."/>
            <person name="Margres M.J."/>
            <person name="Gilbert D.M."/>
            <person name="Gibbs H.L."/>
            <person name="Parkinson C.L."/>
            <person name="Rokyta D.R."/>
        </authorList>
    </citation>
    <scope>NUCLEOTIDE SEQUENCE [LARGE SCALE GENOMIC DNA]</scope>
    <source>
        <strain evidence="13">DRR0105</strain>
    </source>
</reference>
<evidence type="ECO:0000256" key="10">
    <source>
        <dbReference type="SAM" id="MobiDB-lite"/>
    </source>
</evidence>
<evidence type="ECO:0000256" key="5">
    <source>
        <dbReference type="ARBA" id="ARBA00023038"/>
    </source>
</evidence>
<dbReference type="GO" id="GO:0000977">
    <property type="term" value="F:RNA polymerase II transcription regulatory region sequence-specific DNA binding"/>
    <property type="evidence" value="ECO:0007669"/>
    <property type="project" value="TreeGrafter"/>
</dbReference>
<dbReference type="InterPro" id="IPR050453">
    <property type="entry name" value="LIM_Homeobox_TF"/>
</dbReference>
<keyword evidence="2 9" id="KW-0479">Metal-binding</keyword>